<gene>
    <name evidence="1" type="ORF">NBT09_04620</name>
</gene>
<dbReference type="EMBL" id="CP098324">
    <property type="protein sequence ID" value="URW77312.1"/>
    <property type="molecule type" value="Genomic_DNA"/>
</dbReference>
<keyword evidence="2" id="KW-1185">Reference proteome</keyword>
<reference evidence="1" key="1">
    <citation type="submission" date="2022-05" db="EMBL/GenBank/DDBJ databases">
        <title>Tracking Rickettsia raoultii infection dynamics in vivo by bioorthogonal metabolic labeling.</title>
        <authorList>
            <person name="Zhu D.-Y."/>
            <person name="Jia N."/>
            <person name="Li C."/>
            <person name="Zhang M.-Z."/>
            <person name="Liu H.-B."/>
            <person name="Cao W.-C."/>
        </authorList>
    </citation>
    <scope>NUCLEOTIDE SEQUENCE</scope>
    <source>
        <strain evidence="1">BIME</strain>
    </source>
</reference>
<dbReference type="RefSeq" id="WP_250719591.1">
    <property type="nucleotide sequence ID" value="NZ_CP098324.1"/>
</dbReference>
<sequence>MLSKVAATGKYQDNNVDHSQWSNCFEELNNRDHFLCIKLQKLIGVENKNIIDAMLDDIGDINSLEFSTLVTKVQVFLKNNLDQSEHLMKAAKEIDAMAYPLTREYFLYRYIAKAILLTNTLNVPSSYENEFNIVKKAHLNFANYLNSLEQSLTRIEKATDKYNEDHKIASWLTEKSALVSNHSGKIAITYVSLIVGVIALRSYVIDEKDPWYKLCTLPTTSLAMLQILLSFPGTVLSNRQTKEINNNMFQALENNNDNAEDVKFLFDHTPSFANDAIQLRFVLDMLLI</sequence>
<evidence type="ECO:0000313" key="1">
    <source>
        <dbReference type="EMBL" id="URW77312.1"/>
    </source>
</evidence>
<accession>A0ABY4TY35</accession>
<organism evidence="1 2">
    <name type="scientific">Rickettsia conorii subsp. raoultii</name>
    <dbReference type="NCBI Taxonomy" id="369822"/>
    <lineage>
        <taxon>Bacteria</taxon>
        <taxon>Pseudomonadati</taxon>
        <taxon>Pseudomonadota</taxon>
        <taxon>Alphaproteobacteria</taxon>
        <taxon>Rickettsiales</taxon>
        <taxon>Rickettsiaceae</taxon>
        <taxon>Rickettsieae</taxon>
        <taxon>Rickettsia</taxon>
        <taxon>spotted fever group</taxon>
    </lineage>
</organism>
<evidence type="ECO:0008006" key="3">
    <source>
        <dbReference type="Google" id="ProtNLM"/>
    </source>
</evidence>
<evidence type="ECO:0000313" key="2">
    <source>
        <dbReference type="Proteomes" id="UP001056268"/>
    </source>
</evidence>
<proteinExistence type="predicted"/>
<name>A0ABY4TY35_RICCR</name>
<protein>
    <recommendedName>
        <fullName evidence="3">Acyl-[acyl-carrier-protein]--UDP-N-acetylglucosamine O-acyltransferase</fullName>
    </recommendedName>
</protein>
<dbReference type="Proteomes" id="UP001056268">
    <property type="component" value="Chromosome"/>
</dbReference>